<proteinExistence type="inferred from homology"/>
<evidence type="ECO:0000256" key="1">
    <source>
        <dbReference type="ARBA" id="ARBA00004141"/>
    </source>
</evidence>
<dbReference type="PANTHER" id="PTHR43731">
    <property type="entry name" value="RHOMBOID PROTEASE"/>
    <property type="match status" value="1"/>
</dbReference>
<evidence type="ECO:0000256" key="5">
    <source>
        <dbReference type="ARBA" id="ARBA00022989"/>
    </source>
</evidence>
<feature type="transmembrane region" description="Helical" evidence="7">
    <location>
        <begin position="17"/>
        <end position="37"/>
    </location>
</feature>
<evidence type="ECO:0000313" key="9">
    <source>
        <dbReference type="EMBL" id="MDW8517389.1"/>
    </source>
</evidence>
<sequence>MVAIFVRTESFREFRTYYPITFLLLCIHILLWALFLIPAQPIQSLFYNFVGYNGAIGQGEYWRLATSMFLHNSFAHLLFNSFSLFLFAPRLERELSRYKFLGFYIACGLLANVLTFIIQPAYYSHVGASGAIFGIFGAYIYFIRNKTIYFTKSDQQIVIVLLIIGLLSGFLNSGVNNVAHIGGFISGYLLTILFARK</sequence>
<keyword evidence="6 7" id="KW-0472">Membrane</keyword>
<evidence type="ECO:0000256" key="7">
    <source>
        <dbReference type="SAM" id="Phobius"/>
    </source>
</evidence>
<dbReference type="GO" id="GO:0008233">
    <property type="term" value="F:peptidase activity"/>
    <property type="evidence" value="ECO:0007669"/>
    <property type="project" value="UniProtKB-KW"/>
</dbReference>
<dbReference type="Gene3D" id="1.20.1540.10">
    <property type="entry name" value="Rhomboid-like"/>
    <property type="match status" value="1"/>
</dbReference>
<dbReference type="RefSeq" id="WP_224840390.1">
    <property type="nucleotide sequence ID" value="NZ_CANLXW010000047.1"/>
</dbReference>
<keyword evidence="10" id="KW-1185">Reference proteome</keyword>
<feature type="transmembrane region" description="Helical" evidence="7">
    <location>
        <begin position="69"/>
        <end position="88"/>
    </location>
</feature>
<evidence type="ECO:0000256" key="6">
    <source>
        <dbReference type="ARBA" id="ARBA00023136"/>
    </source>
</evidence>
<feature type="transmembrane region" description="Helical" evidence="7">
    <location>
        <begin position="178"/>
        <end position="195"/>
    </location>
</feature>
<comment type="subcellular location">
    <subcellularLocation>
        <location evidence="1">Membrane</location>
        <topology evidence="1">Multi-pass membrane protein</topology>
    </subcellularLocation>
</comment>
<comment type="similarity">
    <text evidence="2">Belongs to the peptidase S54 family.</text>
</comment>
<dbReference type="Proteomes" id="UP001284771">
    <property type="component" value="Unassembled WGS sequence"/>
</dbReference>
<protein>
    <submittedName>
        <fullName evidence="9">Rhomboid family intramembrane serine protease</fullName>
        <ecNumber evidence="9">3.4.21.-</ecNumber>
    </submittedName>
</protein>
<evidence type="ECO:0000259" key="8">
    <source>
        <dbReference type="Pfam" id="PF01694"/>
    </source>
</evidence>
<gene>
    <name evidence="9" type="ORF">RIB56_14780</name>
</gene>
<keyword evidence="3 7" id="KW-0812">Transmembrane</keyword>
<dbReference type="InterPro" id="IPR035952">
    <property type="entry name" value="Rhomboid-like_sf"/>
</dbReference>
<evidence type="ECO:0000256" key="3">
    <source>
        <dbReference type="ARBA" id="ARBA00022692"/>
    </source>
</evidence>
<feature type="transmembrane region" description="Helical" evidence="7">
    <location>
        <begin position="100"/>
        <end position="118"/>
    </location>
</feature>
<evidence type="ECO:0000256" key="2">
    <source>
        <dbReference type="ARBA" id="ARBA00009045"/>
    </source>
</evidence>
<keyword evidence="5 7" id="KW-1133">Transmembrane helix</keyword>
<dbReference type="GO" id="GO:0006508">
    <property type="term" value="P:proteolysis"/>
    <property type="evidence" value="ECO:0007669"/>
    <property type="project" value="UniProtKB-KW"/>
</dbReference>
<evidence type="ECO:0000313" key="10">
    <source>
        <dbReference type="Proteomes" id="UP001284771"/>
    </source>
</evidence>
<keyword evidence="4 9" id="KW-0378">Hydrolase</keyword>
<feature type="domain" description="Peptidase S54 rhomboid" evidence="8">
    <location>
        <begin position="59"/>
        <end position="196"/>
    </location>
</feature>
<dbReference type="EMBL" id="JAWUZT010000046">
    <property type="protein sequence ID" value="MDW8517389.1"/>
    <property type="molecule type" value="Genomic_DNA"/>
</dbReference>
<comment type="caution">
    <text evidence="9">The sequence shown here is derived from an EMBL/GenBank/DDBJ whole genome shotgun (WGS) entry which is preliminary data.</text>
</comment>
<dbReference type="InterPro" id="IPR022764">
    <property type="entry name" value="Peptidase_S54_rhomboid_dom"/>
</dbReference>
<dbReference type="PANTHER" id="PTHR43731:SF14">
    <property type="entry name" value="PRESENILIN-ASSOCIATED RHOMBOID-LIKE PROTEIN, MITOCHONDRIAL"/>
    <property type="match status" value="1"/>
</dbReference>
<dbReference type="EC" id="3.4.21.-" evidence="9"/>
<evidence type="ECO:0000256" key="4">
    <source>
        <dbReference type="ARBA" id="ARBA00022801"/>
    </source>
</evidence>
<name>A0ABU4J8Q2_9BACI</name>
<organism evidence="9 10">
    <name type="scientific">Priestia flexa</name>
    <dbReference type="NCBI Taxonomy" id="86664"/>
    <lineage>
        <taxon>Bacteria</taxon>
        <taxon>Bacillati</taxon>
        <taxon>Bacillota</taxon>
        <taxon>Bacilli</taxon>
        <taxon>Bacillales</taxon>
        <taxon>Bacillaceae</taxon>
        <taxon>Priestia</taxon>
    </lineage>
</organism>
<reference evidence="10" key="1">
    <citation type="submission" date="2023-07" db="EMBL/GenBank/DDBJ databases">
        <title>Draft genomic sequences of Priestia flexa CCM isolated from the soil of an abandoned mine contaminated by free cyanide in the high Andean zone of Tacna, Peru.</title>
        <authorList>
            <person name="Caceda Quiroz C.J."/>
            <person name="Maraza Chooque G.J."/>
            <person name="Fora Quispe G.L."/>
            <person name="Carpio Mamani M."/>
        </authorList>
    </citation>
    <scope>NUCLEOTIDE SEQUENCE [LARGE SCALE GENOMIC DNA]</scope>
    <source>
        <strain evidence="10">CCM</strain>
    </source>
</reference>
<accession>A0ABU4J8Q2</accession>
<dbReference type="GeneID" id="93684733"/>
<dbReference type="InterPro" id="IPR050925">
    <property type="entry name" value="Rhomboid_protease_S54"/>
</dbReference>
<keyword evidence="9" id="KW-0645">Protease</keyword>
<feature type="transmembrane region" description="Helical" evidence="7">
    <location>
        <begin position="124"/>
        <end position="143"/>
    </location>
</feature>
<dbReference type="SUPFAM" id="SSF144091">
    <property type="entry name" value="Rhomboid-like"/>
    <property type="match status" value="1"/>
</dbReference>
<feature type="transmembrane region" description="Helical" evidence="7">
    <location>
        <begin position="155"/>
        <end position="172"/>
    </location>
</feature>
<dbReference type="Pfam" id="PF01694">
    <property type="entry name" value="Rhomboid"/>
    <property type="match status" value="1"/>
</dbReference>